<sequence>MIASLDVGAAYRELREPIDAAMRRVLESGWFVLGPEVEAFEEEFACLCGTTEAVGVGSGLDALTLVLRALEIGRGDEVLVPSNTFVATWLAVSAVGARPVPVEPDVATHNVTADAVAGAIGPRTRAVVCVHLYGRLCETRELRALCDEHGIALVEDAAQAHGARNEDGRAGALGHAAAFSFYPAKNLGALGDGGAVTTSDPLLADRVRLLRNYGSRRRYEFEAAGVNSRLDPLQAAVLRVKLTVLDEWNERRRALAERYRAQLAGVPGIALPAPSGADHVHHLFVVRCERRDELRDELRGAGVDAQIHYPIAPHRSGAYAELDLDLPVADRLASEVLTLPLGPHLDEEDADVVIGAVRRLRAGAAV</sequence>
<dbReference type="EMBL" id="CP087164">
    <property type="protein sequence ID" value="UGS33764.1"/>
    <property type="molecule type" value="Genomic_DNA"/>
</dbReference>
<keyword evidence="7" id="KW-1185">Reference proteome</keyword>
<organism evidence="6 7">
    <name type="scientific">Capillimicrobium parvum</name>
    <dbReference type="NCBI Taxonomy" id="2884022"/>
    <lineage>
        <taxon>Bacteria</taxon>
        <taxon>Bacillati</taxon>
        <taxon>Actinomycetota</taxon>
        <taxon>Thermoleophilia</taxon>
        <taxon>Solirubrobacterales</taxon>
        <taxon>Capillimicrobiaceae</taxon>
        <taxon>Capillimicrobium</taxon>
    </lineage>
</organism>
<name>A0A9E7BYS4_9ACTN</name>
<keyword evidence="1 4" id="KW-0663">Pyridoxal phosphate</keyword>
<dbReference type="GO" id="GO:0008483">
    <property type="term" value="F:transaminase activity"/>
    <property type="evidence" value="ECO:0007669"/>
    <property type="project" value="UniProtKB-KW"/>
</dbReference>
<dbReference type="Gene3D" id="3.40.640.10">
    <property type="entry name" value="Type I PLP-dependent aspartate aminotransferase-like (Major domain)"/>
    <property type="match status" value="1"/>
</dbReference>
<dbReference type="SUPFAM" id="SSF53383">
    <property type="entry name" value="PLP-dependent transferases"/>
    <property type="match status" value="1"/>
</dbReference>
<comment type="similarity">
    <text evidence="2 5">Belongs to the DegT/DnrJ/EryC1 family.</text>
</comment>
<evidence type="ECO:0000256" key="5">
    <source>
        <dbReference type="RuleBase" id="RU004508"/>
    </source>
</evidence>
<dbReference type="Proteomes" id="UP001162834">
    <property type="component" value="Chromosome"/>
</dbReference>
<dbReference type="Gene3D" id="3.90.1150.10">
    <property type="entry name" value="Aspartate Aminotransferase, domain 1"/>
    <property type="match status" value="1"/>
</dbReference>
<dbReference type="PANTHER" id="PTHR30244:SF36">
    <property type="entry name" value="3-OXO-GLUCOSE-6-PHOSPHATE:GLUTAMATE AMINOTRANSFERASE"/>
    <property type="match status" value="1"/>
</dbReference>
<evidence type="ECO:0000256" key="2">
    <source>
        <dbReference type="ARBA" id="ARBA00037999"/>
    </source>
</evidence>
<evidence type="ECO:0000313" key="6">
    <source>
        <dbReference type="EMBL" id="UGS33764.1"/>
    </source>
</evidence>
<reference evidence="6" key="1">
    <citation type="journal article" date="2022" name="Int. J. Syst. Evol. Microbiol.">
        <title>Pseudomonas aegrilactucae sp. nov. and Pseudomonas morbosilactucae sp. nov., pathogens causing bacterial rot of lettuce in Japan.</title>
        <authorList>
            <person name="Sawada H."/>
            <person name="Fujikawa T."/>
            <person name="Satou M."/>
        </authorList>
    </citation>
    <scope>NUCLEOTIDE SEQUENCE</scope>
    <source>
        <strain evidence="6">0166_1</strain>
    </source>
</reference>
<feature type="modified residue" description="N6-(pyridoxal phosphate)lysine" evidence="4">
    <location>
        <position position="185"/>
    </location>
</feature>
<dbReference type="AlphaFoldDB" id="A0A9E7BYS4"/>
<dbReference type="GO" id="GO:0000271">
    <property type="term" value="P:polysaccharide biosynthetic process"/>
    <property type="evidence" value="ECO:0007669"/>
    <property type="project" value="TreeGrafter"/>
</dbReference>
<dbReference type="CDD" id="cd00616">
    <property type="entry name" value="AHBA_syn"/>
    <property type="match status" value="1"/>
</dbReference>
<evidence type="ECO:0000313" key="7">
    <source>
        <dbReference type="Proteomes" id="UP001162834"/>
    </source>
</evidence>
<dbReference type="EC" id="2.6.1.106" evidence="6"/>
<dbReference type="KEGG" id="sbae:DSM104329_00129"/>
<protein>
    <submittedName>
        <fullName evidence="6">dTDP-3-amino-3,4,6-trideoxy-alpha-D-glucose transaminase</fullName>
        <ecNumber evidence="6">2.6.1.106</ecNumber>
    </submittedName>
</protein>
<dbReference type="GO" id="GO:0030170">
    <property type="term" value="F:pyridoxal phosphate binding"/>
    <property type="evidence" value="ECO:0007669"/>
    <property type="project" value="TreeGrafter"/>
</dbReference>
<evidence type="ECO:0000256" key="3">
    <source>
        <dbReference type="PIRSR" id="PIRSR000390-1"/>
    </source>
</evidence>
<dbReference type="PIRSF" id="PIRSF000390">
    <property type="entry name" value="PLP_StrS"/>
    <property type="match status" value="1"/>
</dbReference>
<dbReference type="InterPro" id="IPR015421">
    <property type="entry name" value="PyrdxlP-dep_Trfase_major"/>
</dbReference>
<dbReference type="InterPro" id="IPR015422">
    <property type="entry name" value="PyrdxlP-dep_Trfase_small"/>
</dbReference>
<proteinExistence type="inferred from homology"/>
<dbReference type="RefSeq" id="WP_259313458.1">
    <property type="nucleotide sequence ID" value="NZ_CP087164.1"/>
</dbReference>
<evidence type="ECO:0000256" key="4">
    <source>
        <dbReference type="PIRSR" id="PIRSR000390-2"/>
    </source>
</evidence>
<gene>
    <name evidence="6" type="primary">desV_1</name>
    <name evidence="6" type="ORF">DSM104329_00129</name>
</gene>
<dbReference type="Pfam" id="PF01041">
    <property type="entry name" value="DegT_DnrJ_EryC1"/>
    <property type="match status" value="1"/>
</dbReference>
<dbReference type="InterPro" id="IPR015424">
    <property type="entry name" value="PyrdxlP-dep_Trfase"/>
</dbReference>
<evidence type="ECO:0000256" key="1">
    <source>
        <dbReference type="ARBA" id="ARBA00022898"/>
    </source>
</evidence>
<dbReference type="InterPro" id="IPR000653">
    <property type="entry name" value="DegT/StrS_aminotransferase"/>
</dbReference>
<keyword evidence="6" id="KW-0032">Aminotransferase</keyword>
<feature type="active site" description="Proton acceptor" evidence="3">
    <location>
        <position position="185"/>
    </location>
</feature>
<dbReference type="PANTHER" id="PTHR30244">
    <property type="entry name" value="TRANSAMINASE"/>
    <property type="match status" value="1"/>
</dbReference>
<keyword evidence="6" id="KW-0808">Transferase</keyword>
<accession>A0A9E7BYS4</accession>